<dbReference type="NCBIfam" id="TIGR01737">
    <property type="entry name" value="FGAM_synth_I"/>
    <property type="match status" value="1"/>
</dbReference>
<comment type="subunit">
    <text evidence="8">Part of the FGAM synthase complex composed of 1 PurL, 1 PurQ and 2 PurS subunits.</text>
</comment>
<dbReference type="SUPFAM" id="SSF52317">
    <property type="entry name" value="Class I glutamine amidotransferase-like"/>
    <property type="match status" value="1"/>
</dbReference>
<dbReference type="PATRIC" id="fig|1303518.3.peg.796"/>
<dbReference type="eggNOG" id="COG0047">
    <property type="taxonomic scope" value="Bacteria"/>
</dbReference>
<evidence type="ECO:0000256" key="7">
    <source>
        <dbReference type="ARBA" id="ARBA00022962"/>
    </source>
</evidence>
<name>S0ET55_CHTCT</name>
<comment type="pathway">
    <text evidence="8">Purine metabolism; IMP biosynthesis via de novo pathway; 5-amino-1-(5-phospho-D-ribosyl)imidazole from N(2)-formyl-N(1)-(5-phospho-D-ribosyl)glycinamide: step 1/2.</text>
</comment>
<dbReference type="NCBIfam" id="NF002957">
    <property type="entry name" value="PRK03619.1"/>
    <property type="match status" value="1"/>
</dbReference>
<dbReference type="UniPathway" id="UPA00074">
    <property type="reaction ID" value="UER00128"/>
</dbReference>
<dbReference type="Pfam" id="PF13507">
    <property type="entry name" value="GATase_5"/>
    <property type="match status" value="1"/>
</dbReference>
<protein>
    <recommendedName>
        <fullName evidence="8">Phosphoribosylformylglycinamidine synthase subunit PurQ</fullName>
        <shortName evidence="8">FGAM synthase</shortName>
        <ecNumber evidence="8">6.3.5.3</ecNumber>
    </recommendedName>
    <alternativeName>
        <fullName evidence="8">Formylglycinamide ribonucleotide amidotransferase subunit I</fullName>
        <shortName evidence="8">FGAR amidotransferase I</shortName>
        <shortName evidence="8">FGAR-AT I</shortName>
    </alternativeName>
    <alternativeName>
        <fullName evidence="8">Glutaminase PurQ</fullName>
        <ecNumber evidence="8">3.5.1.2</ecNumber>
    </alternativeName>
    <alternativeName>
        <fullName evidence="8">Phosphoribosylformylglycinamidine synthase subunit I</fullName>
    </alternativeName>
</protein>
<reference evidence="10" key="1">
    <citation type="submission" date="2013-03" db="EMBL/GenBank/DDBJ databases">
        <title>Genome sequence of Chthonomonas calidirosea, the first sequenced genome from the Armatimonadetes phylum (formally candidate division OP10).</title>
        <authorList>
            <person name="Lee K.C.Y."/>
            <person name="Morgan X.C."/>
            <person name="Dunfield P.F."/>
            <person name="Tamas I."/>
            <person name="Houghton K.M."/>
            <person name="Vyssotski M."/>
            <person name="Ryan J.L.J."/>
            <person name="Lagutin K."/>
            <person name="McDonald I.R."/>
            <person name="Stott M.B."/>
        </authorList>
    </citation>
    <scope>NUCLEOTIDE SEQUENCE [LARGE SCALE GENOMIC DNA]</scope>
    <source>
        <strain evidence="10">DSM 23976 / ICMP 18418 / T49</strain>
    </source>
</reference>
<dbReference type="Gene3D" id="3.40.50.880">
    <property type="match status" value="1"/>
</dbReference>
<dbReference type="FunCoup" id="S0ET55">
    <property type="interactions" value="141"/>
</dbReference>
<dbReference type="OrthoDB" id="9804441at2"/>
<evidence type="ECO:0000256" key="2">
    <source>
        <dbReference type="ARBA" id="ARBA00022598"/>
    </source>
</evidence>
<dbReference type="KEGG" id="ccz:CCALI_00786"/>
<evidence type="ECO:0000313" key="10">
    <source>
        <dbReference type="Proteomes" id="UP000014227"/>
    </source>
</evidence>
<dbReference type="GO" id="GO:0006189">
    <property type="term" value="P:'de novo' IMP biosynthetic process"/>
    <property type="evidence" value="ECO:0007669"/>
    <property type="project" value="UniProtKB-UniRule"/>
</dbReference>
<keyword evidence="2 8" id="KW-0436">Ligase</keyword>
<gene>
    <name evidence="8" type="primary">purQ</name>
    <name evidence="9" type="ORF">CCALI_00786</name>
</gene>
<comment type="catalytic activity">
    <reaction evidence="8">
        <text>N(2)-formyl-N(1)-(5-phospho-beta-D-ribosyl)glycinamide + L-glutamine + ATP + H2O = 2-formamido-N(1)-(5-O-phospho-beta-D-ribosyl)acetamidine + L-glutamate + ADP + phosphate + H(+)</text>
        <dbReference type="Rhea" id="RHEA:17129"/>
        <dbReference type="ChEBI" id="CHEBI:15377"/>
        <dbReference type="ChEBI" id="CHEBI:15378"/>
        <dbReference type="ChEBI" id="CHEBI:29985"/>
        <dbReference type="ChEBI" id="CHEBI:30616"/>
        <dbReference type="ChEBI" id="CHEBI:43474"/>
        <dbReference type="ChEBI" id="CHEBI:58359"/>
        <dbReference type="ChEBI" id="CHEBI:147286"/>
        <dbReference type="ChEBI" id="CHEBI:147287"/>
        <dbReference type="ChEBI" id="CHEBI:456216"/>
        <dbReference type="EC" id="6.3.5.3"/>
    </reaction>
</comment>
<dbReference type="EC" id="3.5.1.2" evidence="8"/>
<keyword evidence="5 8" id="KW-0378">Hydrolase</keyword>
<evidence type="ECO:0000256" key="1">
    <source>
        <dbReference type="ARBA" id="ARBA00022490"/>
    </source>
</evidence>
<evidence type="ECO:0000313" key="9">
    <source>
        <dbReference type="EMBL" id="CCW34611.1"/>
    </source>
</evidence>
<evidence type="ECO:0000256" key="5">
    <source>
        <dbReference type="ARBA" id="ARBA00022801"/>
    </source>
</evidence>
<keyword evidence="4 8" id="KW-0658">Purine biosynthesis</keyword>
<dbReference type="GO" id="GO:0005524">
    <property type="term" value="F:ATP binding"/>
    <property type="evidence" value="ECO:0007669"/>
    <property type="project" value="UniProtKB-KW"/>
</dbReference>
<sequence length="243" mass="26839">MTTVSSPARRHGVRRATPRFAVVQFPGSNCDQDAYFAIRDVFGCPVEYVWHAERTLRGFDVVILPGGFSYGDYLRAGAIARFAPIMEAVRRHAERGKPVLGICNGFQILCEAHLLPGALVRNIGCRFVCKYVTLRVENVNTPFTNAYRVGQQVRIPVAHGEGRYVCSPETLEELNRQERVLFRYAGSLENPNGSMDNIAGIANETFNVLGMMPHPERAVERLLGSVDGRGVFESLIAAAVARA</sequence>
<comment type="function">
    <text evidence="8">Part of the phosphoribosylformylglycinamidine synthase complex involved in the purines biosynthetic pathway. Catalyzes the ATP-dependent conversion of formylglycinamide ribonucleotide (FGAR) and glutamine to yield formylglycinamidine ribonucleotide (FGAM) and glutamate. The FGAM synthase complex is composed of three subunits. PurQ produces an ammonia molecule by converting glutamine to glutamate. PurL transfers the ammonia molecule to FGAR to form FGAM in an ATP-dependent manner. PurS interacts with PurQ and PurL and is thought to assist in the transfer of the ammonia molecule from PurQ to PurL.</text>
</comment>
<comment type="catalytic activity">
    <reaction evidence="8">
        <text>L-glutamine + H2O = L-glutamate + NH4(+)</text>
        <dbReference type="Rhea" id="RHEA:15889"/>
        <dbReference type="ChEBI" id="CHEBI:15377"/>
        <dbReference type="ChEBI" id="CHEBI:28938"/>
        <dbReference type="ChEBI" id="CHEBI:29985"/>
        <dbReference type="ChEBI" id="CHEBI:58359"/>
        <dbReference type="EC" id="3.5.1.2"/>
    </reaction>
</comment>
<dbReference type="GO" id="GO:0004642">
    <property type="term" value="F:phosphoribosylformylglycinamidine synthase activity"/>
    <property type="evidence" value="ECO:0007669"/>
    <property type="project" value="UniProtKB-UniRule"/>
</dbReference>
<dbReference type="Proteomes" id="UP000014227">
    <property type="component" value="Chromosome I"/>
</dbReference>
<dbReference type="InParanoid" id="S0ET55"/>
<dbReference type="HOGENOM" id="CLU_001031_3_1_0"/>
<dbReference type="RefSeq" id="WP_016482171.1">
    <property type="nucleotide sequence ID" value="NC_021487.1"/>
</dbReference>
<feature type="active site" description="Nucleophile" evidence="8">
    <location>
        <position position="103"/>
    </location>
</feature>
<feature type="active site" evidence="8">
    <location>
        <position position="216"/>
    </location>
</feature>
<keyword evidence="6 8" id="KW-0067">ATP-binding</keyword>
<keyword evidence="10" id="KW-1185">Reference proteome</keyword>
<dbReference type="InterPro" id="IPR010075">
    <property type="entry name" value="PRibForGlyAmidine_synth_PurQ"/>
</dbReference>
<dbReference type="EC" id="6.3.5.3" evidence="8"/>
<dbReference type="SMART" id="SM01211">
    <property type="entry name" value="GATase_5"/>
    <property type="match status" value="1"/>
</dbReference>
<dbReference type="PIRSF" id="PIRSF001586">
    <property type="entry name" value="FGAM_synth_I"/>
    <property type="match status" value="1"/>
</dbReference>
<dbReference type="STRING" id="454171.CP488_00365"/>
<evidence type="ECO:0000256" key="8">
    <source>
        <dbReference type="HAMAP-Rule" id="MF_00421"/>
    </source>
</evidence>
<keyword evidence="1 8" id="KW-0963">Cytoplasm</keyword>
<dbReference type="AlphaFoldDB" id="S0ET55"/>
<organism evidence="9 10">
    <name type="scientific">Chthonomonas calidirosea (strain DSM 23976 / ICMP 18418 / T49)</name>
    <dbReference type="NCBI Taxonomy" id="1303518"/>
    <lineage>
        <taxon>Bacteria</taxon>
        <taxon>Bacillati</taxon>
        <taxon>Armatimonadota</taxon>
        <taxon>Chthonomonadia</taxon>
        <taxon>Chthonomonadales</taxon>
        <taxon>Chthonomonadaceae</taxon>
        <taxon>Chthonomonas</taxon>
    </lineage>
</organism>
<comment type="subcellular location">
    <subcellularLocation>
        <location evidence="8">Cytoplasm</location>
    </subcellularLocation>
</comment>
<dbReference type="InterPro" id="IPR029062">
    <property type="entry name" value="Class_I_gatase-like"/>
</dbReference>
<proteinExistence type="inferred from homology"/>
<evidence type="ECO:0000256" key="3">
    <source>
        <dbReference type="ARBA" id="ARBA00022741"/>
    </source>
</evidence>
<evidence type="ECO:0000256" key="4">
    <source>
        <dbReference type="ARBA" id="ARBA00022755"/>
    </source>
</evidence>
<dbReference type="EMBL" id="HF951689">
    <property type="protein sequence ID" value="CCW34611.1"/>
    <property type="molecule type" value="Genomic_DNA"/>
</dbReference>
<dbReference type="CDD" id="cd01740">
    <property type="entry name" value="GATase1_FGAR_AT"/>
    <property type="match status" value="1"/>
</dbReference>
<dbReference type="PROSITE" id="PS51273">
    <property type="entry name" value="GATASE_TYPE_1"/>
    <property type="match status" value="1"/>
</dbReference>
<accession>S0ET55</accession>
<dbReference type="HAMAP" id="MF_00421">
    <property type="entry name" value="PurQ"/>
    <property type="match status" value="1"/>
</dbReference>
<dbReference type="PANTHER" id="PTHR47552">
    <property type="entry name" value="PHOSPHORIBOSYLFORMYLGLYCINAMIDINE SYNTHASE SUBUNIT PURQ"/>
    <property type="match status" value="1"/>
</dbReference>
<keyword evidence="7 8" id="KW-0315">Glutamine amidotransferase</keyword>
<dbReference type="GO" id="GO:0004359">
    <property type="term" value="F:glutaminase activity"/>
    <property type="evidence" value="ECO:0007669"/>
    <property type="project" value="UniProtKB-EC"/>
</dbReference>
<keyword evidence="3 8" id="KW-0547">Nucleotide-binding</keyword>
<dbReference type="GO" id="GO:0005737">
    <property type="term" value="C:cytoplasm"/>
    <property type="evidence" value="ECO:0007669"/>
    <property type="project" value="UniProtKB-SubCell"/>
</dbReference>
<feature type="active site" evidence="8">
    <location>
        <position position="214"/>
    </location>
</feature>
<evidence type="ECO:0000256" key="6">
    <source>
        <dbReference type="ARBA" id="ARBA00022840"/>
    </source>
</evidence>
<dbReference type="PANTHER" id="PTHR47552:SF1">
    <property type="entry name" value="PHOSPHORIBOSYLFORMYLGLYCINAMIDINE SYNTHASE SUBUNIT PURQ"/>
    <property type="match status" value="1"/>
</dbReference>